<organism evidence="2 3">
    <name type="scientific">Legionella maioricensis</name>
    <dbReference type="NCBI Taxonomy" id="2896528"/>
    <lineage>
        <taxon>Bacteria</taxon>
        <taxon>Pseudomonadati</taxon>
        <taxon>Pseudomonadota</taxon>
        <taxon>Gammaproteobacteria</taxon>
        <taxon>Legionellales</taxon>
        <taxon>Legionellaceae</taxon>
        <taxon>Legionella</taxon>
    </lineage>
</organism>
<keyword evidence="1" id="KW-0812">Transmembrane</keyword>
<dbReference type="AlphaFoldDB" id="A0A9X2IA24"/>
<feature type="transmembrane region" description="Helical" evidence="1">
    <location>
        <begin position="193"/>
        <end position="216"/>
    </location>
</feature>
<keyword evidence="3" id="KW-1185">Reference proteome</keyword>
<proteinExistence type="predicted"/>
<dbReference type="RefSeq" id="WP_250421604.1">
    <property type="nucleotide sequence ID" value="NZ_JAJKBJ010000005.1"/>
</dbReference>
<dbReference type="EMBL" id="JAJKBJ010000005">
    <property type="protein sequence ID" value="MCL9683689.1"/>
    <property type="molecule type" value="Genomic_DNA"/>
</dbReference>
<reference evidence="2" key="1">
    <citation type="submission" date="2021-11" db="EMBL/GenBank/DDBJ databases">
        <title>Legionella maioricencis sp. nov., a new species isolated from hot water samples in Mallorca.</title>
        <authorList>
            <person name="Crespi S."/>
            <person name="Drasar V."/>
            <person name="Salva-Serra F."/>
            <person name="Jaen-Luchoro D."/>
            <person name="Pineiro-Iglesias B."/>
            <person name="Aliaga F."/>
            <person name="Fernandez-Juarez V."/>
            <person name="Coll G."/>
            <person name="Moore E.R.B."/>
            <person name="Bennasar-Figueras A."/>
        </authorList>
    </citation>
    <scope>NUCLEOTIDE SEQUENCE</scope>
    <source>
        <strain evidence="2">HCPI-6</strain>
    </source>
</reference>
<sequence>MAKAKNKLKLIDAPVYRYWEALYMSFYSRRLYVDVGKRWRGLGILYLLLAIAVLSIPFAVRMSINLNQSFNDQIIEPLLLLPPVYVQNGKASLDKPMPYLVKNKKNQVVLIVDTTGKIDKFGPEYPYLNILINKDKIYFKIPTPQLFGSNTTELNPGVPLSQSFGEGTNFVFSGKKIVEENNMMGLKYASELMIYPIVVAMFYSMFVVIFLVLAFLGQVFSNIFFSFKISFMQSSRLFLVATTPMLLVLMSLLTLDAIFPGLGFILLVLITLYFSFAVYSLKAESTRMANL</sequence>
<keyword evidence="1" id="KW-0472">Membrane</keyword>
<name>A0A9X2IA24_9GAMM</name>
<dbReference type="Pfam" id="PF06691">
    <property type="entry name" value="DUF1189"/>
    <property type="match status" value="1"/>
</dbReference>
<evidence type="ECO:0000256" key="1">
    <source>
        <dbReference type="SAM" id="Phobius"/>
    </source>
</evidence>
<dbReference type="Proteomes" id="UP001139721">
    <property type="component" value="Unassembled WGS sequence"/>
</dbReference>
<gene>
    <name evidence="2" type="ORF">LOX96_06265</name>
</gene>
<accession>A0A9X2IA24</accession>
<protein>
    <submittedName>
        <fullName evidence="2">DUF1189 domain-containing protein</fullName>
    </submittedName>
</protein>
<evidence type="ECO:0000313" key="2">
    <source>
        <dbReference type="EMBL" id="MCL9683689.1"/>
    </source>
</evidence>
<evidence type="ECO:0000313" key="3">
    <source>
        <dbReference type="Proteomes" id="UP001139721"/>
    </source>
</evidence>
<feature type="transmembrane region" description="Helical" evidence="1">
    <location>
        <begin position="261"/>
        <end position="281"/>
    </location>
</feature>
<dbReference type="InterPro" id="IPR009574">
    <property type="entry name" value="DUF1189"/>
</dbReference>
<comment type="caution">
    <text evidence="2">The sequence shown here is derived from an EMBL/GenBank/DDBJ whole genome shotgun (WGS) entry which is preliminary data.</text>
</comment>
<keyword evidence="1" id="KW-1133">Transmembrane helix</keyword>
<feature type="transmembrane region" description="Helical" evidence="1">
    <location>
        <begin position="237"/>
        <end position="255"/>
    </location>
</feature>
<feature type="transmembrane region" description="Helical" evidence="1">
    <location>
        <begin position="39"/>
        <end position="60"/>
    </location>
</feature>